<gene>
    <name evidence="1" type="ORF">ACFOU2_21200</name>
</gene>
<evidence type="ECO:0000313" key="2">
    <source>
        <dbReference type="Proteomes" id="UP001595752"/>
    </source>
</evidence>
<accession>A0ABV8B9L8</accession>
<keyword evidence="2" id="KW-1185">Reference proteome</keyword>
<proteinExistence type="predicted"/>
<dbReference type="Proteomes" id="UP001595752">
    <property type="component" value="Unassembled WGS sequence"/>
</dbReference>
<dbReference type="RefSeq" id="WP_377918239.1">
    <property type="nucleotide sequence ID" value="NZ_JBHRZT010000072.1"/>
</dbReference>
<reference evidence="2" key="1">
    <citation type="journal article" date="2019" name="Int. J. Syst. Evol. Microbiol.">
        <title>The Global Catalogue of Microorganisms (GCM) 10K type strain sequencing project: providing services to taxonomists for standard genome sequencing and annotation.</title>
        <authorList>
            <consortium name="The Broad Institute Genomics Platform"/>
            <consortium name="The Broad Institute Genome Sequencing Center for Infectious Disease"/>
            <person name="Wu L."/>
            <person name="Ma J."/>
        </authorList>
    </citation>
    <scope>NUCLEOTIDE SEQUENCE [LARGE SCALE GENOMIC DNA]</scope>
    <source>
        <strain evidence="2">CCUG 61889</strain>
    </source>
</reference>
<protein>
    <submittedName>
        <fullName evidence="1">Uncharacterized protein</fullName>
    </submittedName>
</protein>
<organism evidence="1 2">
    <name type="scientific">Bacillus songklensis</name>
    <dbReference type="NCBI Taxonomy" id="1069116"/>
    <lineage>
        <taxon>Bacteria</taxon>
        <taxon>Bacillati</taxon>
        <taxon>Bacillota</taxon>
        <taxon>Bacilli</taxon>
        <taxon>Bacillales</taxon>
        <taxon>Bacillaceae</taxon>
        <taxon>Bacillus</taxon>
    </lineage>
</organism>
<sequence>MKSLLPILAHVATAVLAIYWNRRTENKQNRYLYAALMIGGFIWSQLQTEYLIWRINNNTDRSCKKN</sequence>
<evidence type="ECO:0000313" key="1">
    <source>
        <dbReference type="EMBL" id="MFC3885852.1"/>
    </source>
</evidence>
<dbReference type="EMBL" id="JBHRZT010000072">
    <property type="protein sequence ID" value="MFC3885852.1"/>
    <property type="molecule type" value="Genomic_DNA"/>
</dbReference>
<comment type="caution">
    <text evidence="1">The sequence shown here is derived from an EMBL/GenBank/DDBJ whole genome shotgun (WGS) entry which is preliminary data.</text>
</comment>
<name>A0ABV8B9L8_9BACI</name>